<feature type="coiled-coil region" evidence="2">
    <location>
        <begin position="38"/>
        <end position="65"/>
    </location>
</feature>
<dbReference type="InterPro" id="IPR051336">
    <property type="entry name" value="RhoGEF_Guanine_NuclExch_SF"/>
</dbReference>
<evidence type="ECO:0000256" key="3">
    <source>
        <dbReference type="SAM" id="MobiDB-lite"/>
    </source>
</evidence>
<keyword evidence="5" id="KW-1185">Reference proteome</keyword>
<sequence length="989" mass="111618">MTRREVIEGLIADRLELFCIVECHLRSLCLLQQPLFCNDTLRKTIDDLEENINRALDKLPEAHDKMAILAQCEIPDTKPEMAAVLGNVYKKSKAIMRDLNLEHLIDECKDVIKALTDPSIEPEYADIRDTATFAEAKNNIEQYLKQLISSRNELRRAWNNAEVRLIRMIKIKKCIKTAEEIMSWISDIGIPAVKEPAEIGDCLSKAEILKTEYETGFLTLAKKVLSQSEYIRHTLNGDSSKYARYNVKTFVGKFGESVEHFRKLVLSKHRVYLNVHDFYLTAHKVTKWYRQTVQFLPLHLLYCENESAFCAGYTLRGEAAWHAAVNDYQLYHPAPKTQHLTKLISILPVLDAKIKLQARLLIHRVKVLRTLLEDCSGVGADDVESVWRWKQQVKTGSDDITLDFNGSALDFLRFGRVLDDNQSCGPPSIMSTRVAPKLKSVSSEQIYSGHRGSLEINAPDTRRRTERGLIALRSGRIQHSPLSFTDDESQISEHVAGSCSEQNLSMERYVSLGYVNNVGFAANFMHTDKDWFQVGHSRAALSNNSEMTSSLSEPSLDKANHSSHKRSQDPFESSRINSASNHALKQDMITVSDVYNSNLDTEEKLDIMARICSGEFSLNEEIYYKLKPDPRALKTARPPKPKTEMYKVPKSVYSGSNLEASNNQKPTPSSSKTAQVRLRNISGARLTHPDNSVPGRGKLYKKSSIKVAEWMQKLEHQPEMSWPQRGQRSPVKQGDHSIPRQEDMATSNQLSCATQLRGRSEDSQVTECTLSESDMEDLEAIGKQLTELSLEEVDFEQNVLEASLQEVERMLKVLIRNIPQILRYCYYVNCCDVVGDESEQHHPLVNVPNISTPVEGDGMDPQHEGSLSEESGVYTQSTDSRPRLCAFAAYAGSDHSLSCLQPPCAAYQLSKPERLQVMNEASLGDSSSQATVMTEICRKSSTRQNSNESADDQLSLTSKHALDDKQVDCTDLGIDFVRYSYDSICHWRS</sequence>
<dbReference type="PANTHER" id="PTHR22826">
    <property type="entry name" value="RHO GUANINE EXCHANGE FACTOR-RELATED"/>
    <property type="match status" value="1"/>
</dbReference>
<evidence type="ECO:0000313" key="4">
    <source>
        <dbReference type="EMBL" id="KAK2153198.1"/>
    </source>
</evidence>
<reference evidence="4" key="1">
    <citation type="journal article" date="2023" name="Mol. Biol. Evol.">
        <title>Third-Generation Sequencing Reveals the Adaptive Role of the Epigenome in Three Deep-Sea Polychaetes.</title>
        <authorList>
            <person name="Perez M."/>
            <person name="Aroh O."/>
            <person name="Sun Y."/>
            <person name="Lan Y."/>
            <person name="Juniper S.K."/>
            <person name="Young C.R."/>
            <person name="Angers B."/>
            <person name="Qian P.Y."/>
        </authorList>
    </citation>
    <scope>NUCLEOTIDE SEQUENCE</scope>
    <source>
        <strain evidence="4">P08H-3</strain>
    </source>
</reference>
<feature type="region of interest" description="Disordered" evidence="3">
    <location>
        <begin position="852"/>
        <end position="871"/>
    </location>
</feature>
<gene>
    <name evidence="4" type="ORF">LSH36_304g02069</name>
</gene>
<feature type="region of interest" description="Disordered" evidence="3">
    <location>
        <begin position="652"/>
        <end position="674"/>
    </location>
</feature>
<evidence type="ECO:0000256" key="1">
    <source>
        <dbReference type="ARBA" id="ARBA00022658"/>
    </source>
</evidence>
<dbReference type="PANTHER" id="PTHR22826:SF211">
    <property type="entry name" value="LD43457P"/>
    <property type="match status" value="1"/>
</dbReference>
<dbReference type="GO" id="GO:0005085">
    <property type="term" value="F:guanyl-nucleotide exchange factor activity"/>
    <property type="evidence" value="ECO:0007669"/>
    <property type="project" value="UniProtKB-KW"/>
</dbReference>
<proteinExistence type="predicted"/>
<accession>A0AAD9JHC6</accession>
<dbReference type="GO" id="GO:0005737">
    <property type="term" value="C:cytoplasm"/>
    <property type="evidence" value="ECO:0007669"/>
    <property type="project" value="TreeGrafter"/>
</dbReference>
<name>A0AAD9JHC6_9ANNE</name>
<comment type="caution">
    <text evidence="4">The sequence shown here is derived from an EMBL/GenBank/DDBJ whole genome shotgun (WGS) entry which is preliminary data.</text>
</comment>
<feature type="compositionally biased region" description="Polar residues" evidence="3">
    <location>
        <begin position="543"/>
        <end position="553"/>
    </location>
</feature>
<protein>
    <submittedName>
        <fullName evidence="4">Uncharacterized protein</fullName>
    </submittedName>
</protein>
<keyword evidence="2" id="KW-0175">Coiled coil</keyword>
<feature type="compositionally biased region" description="Polar residues" evidence="3">
    <location>
        <begin position="653"/>
        <end position="674"/>
    </location>
</feature>
<dbReference type="EMBL" id="JAODUP010000304">
    <property type="protein sequence ID" value="KAK2153198.1"/>
    <property type="molecule type" value="Genomic_DNA"/>
</dbReference>
<feature type="compositionally biased region" description="Basic and acidic residues" evidence="3">
    <location>
        <begin position="733"/>
        <end position="743"/>
    </location>
</feature>
<dbReference type="Proteomes" id="UP001208570">
    <property type="component" value="Unassembled WGS sequence"/>
</dbReference>
<feature type="region of interest" description="Disordered" evidence="3">
    <location>
        <begin position="716"/>
        <end position="748"/>
    </location>
</feature>
<organism evidence="4 5">
    <name type="scientific">Paralvinella palmiformis</name>
    <dbReference type="NCBI Taxonomy" id="53620"/>
    <lineage>
        <taxon>Eukaryota</taxon>
        <taxon>Metazoa</taxon>
        <taxon>Spiralia</taxon>
        <taxon>Lophotrochozoa</taxon>
        <taxon>Annelida</taxon>
        <taxon>Polychaeta</taxon>
        <taxon>Sedentaria</taxon>
        <taxon>Canalipalpata</taxon>
        <taxon>Terebellida</taxon>
        <taxon>Terebelliformia</taxon>
        <taxon>Alvinellidae</taxon>
        <taxon>Paralvinella</taxon>
    </lineage>
</organism>
<dbReference type="AlphaFoldDB" id="A0AAD9JHC6"/>
<keyword evidence="1" id="KW-0344">Guanine-nucleotide releasing factor</keyword>
<evidence type="ECO:0000256" key="2">
    <source>
        <dbReference type="SAM" id="Coils"/>
    </source>
</evidence>
<feature type="region of interest" description="Disordered" evidence="3">
    <location>
        <begin position="543"/>
        <end position="575"/>
    </location>
</feature>
<evidence type="ECO:0000313" key="5">
    <source>
        <dbReference type="Proteomes" id="UP001208570"/>
    </source>
</evidence>